<dbReference type="Pfam" id="PF01464">
    <property type="entry name" value="SLT"/>
    <property type="match status" value="1"/>
</dbReference>
<comment type="similarity">
    <text evidence="2">Belongs to the virb1 family.</text>
</comment>
<dbReference type="PROSITE" id="PS51257">
    <property type="entry name" value="PROKAR_LIPOPROTEIN"/>
    <property type="match status" value="1"/>
</dbReference>
<keyword evidence="6" id="KW-1185">Reference proteome</keyword>
<dbReference type="InterPro" id="IPR023346">
    <property type="entry name" value="Lysozyme-like_dom_sf"/>
</dbReference>
<feature type="chain" id="PRO_5045557817" evidence="3">
    <location>
        <begin position="22"/>
        <end position="229"/>
    </location>
</feature>
<comment type="similarity">
    <text evidence="1">Belongs to the transglycosylase Slt family.</text>
</comment>
<keyword evidence="3" id="KW-0732">Signal</keyword>
<sequence length="229" mass="24370">MPRFLPNVALSAMLSAGFLSACSTSGGLEAIAPTSASVIEDGDPLLPDEVAEVPTPSQLSAVAAIDAVTEGTEGLDAAVVTAAYAGPTVENAAAAAIRTNNVRARSPELDALIERYAAYHEIPVDLLRRVVKRESTFNPAARNGPYWGLMQVLPATARSMGYQGSPSGLLDAETNLKYAGKYLKGAYLVADGDHDLAVRYYSRGYYYDAKRRGMLGITGLGKDRKRMRP</sequence>
<organism evidence="5 6">
    <name type="scientific">Aquamicrobium zhengzhouense</name>
    <dbReference type="NCBI Taxonomy" id="2781738"/>
    <lineage>
        <taxon>Bacteria</taxon>
        <taxon>Pseudomonadati</taxon>
        <taxon>Pseudomonadota</taxon>
        <taxon>Alphaproteobacteria</taxon>
        <taxon>Hyphomicrobiales</taxon>
        <taxon>Phyllobacteriaceae</taxon>
        <taxon>Aquamicrobium</taxon>
    </lineage>
</organism>
<dbReference type="RefSeq" id="WP_198474844.1">
    <property type="nucleotide sequence ID" value="NZ_JADGMQ010000002.1"/>
</dbReference>
<dbReference type="Proteomes" id="UP000601789">
    <property type="component" value="Unassembled WGS sequence"/>
</dbReference>
<gene>
    <name evidence="5" type="ORF">IOD40_04780</name>
</gene>
<evidence type="ECO:0000256" key="3">
    <source>
        <dbReference type="SAM" id="SignalP"/>
    </source>
</evidence>
<comment type="caution">
    <text evidence="5">The sequence shown here is derived from an EMBL/GenBank/DDBJ whole genome shotgun (WGS) entry which is preliminary data.</text>
</comment>
<evidence type="ECO:0000256" key="2">
    <source>
        <dbReference type="ARBA" id="ARBA00009387"/>
    </source>
</evidence>
<name>A0ABS0S9L9_9HYPH</name>
<dbReference type="EMBL" id="JADGMQ010000002">
    <property type="protein sequence ID" value="MBI1619979.1"/>
    <property type="molecule type" value="Genomic_DNA"/>
</dbReference>
<dbReference type="Gene3D" id="1.10.530.10">
    <property type="match status" value="1"/>
</dbReference>
<evidence type="ECO:0000256" key="1">
    <source>
        <dbReference type="ARBA" id="ARBA00007734"/>
    </source>
</evidence>
<reference evidence="5 6" key="1">
    <citation type="submission" date="2020-10" db="EMBL/GenBank/DDBJ databases">
        <title>Aquamicrobium zhengzhouensis sp. nov., a exopolysaccharide producing bacterium isolated from farmland soil.</title>
        <authorList>
            <person name="Wang X."/>
        </authorList>
    </citation>
    <scope>NUCLEOTIDE SEQUENCE [LARGE SCALE GENOMIC DNA]</scope>
    <source>
        <strain evidence="6">cd-1</strain>
    </source>
</reference>
<feature type="signal peptide" evidence="3">
    <location>
        <begin position="1"/>
        <end position="21"/>
    </location>
</feature>
<dbReference type="CDD" id="cd00254">
    <property type="entry name" value="LT-like"/>
    <property type="match status" value="1"/>
</dbReference>
<feature type="domain" description="Transglycosylase SLT" evidence="4">
    <location>
        <begin position="113"/>
        <end position="204"/>
    </location>
</feature>
<dbReference type="PANTHER" id="PTHR37423">
    <property type="entry name" value="SOLUBLE LYTIC MUREIN TRANSGLYCOSYLASE-RELATED"/>
    <property type="match status" value="1"/>
</dbReference>
<evidence type="ECO:0000313" key="5">
    <source>
        <dbReference type="EMBL" id="MBI1619979.1"/>
    </source>
</evidence>
<evidence type="ECO:0000313" key="6">
    <source>
        <dbReference type="Proteomes" id="UP000601789"/>
    </source>
</evidence>
<proteinExistence type="inferred from homology"/>
<accession>A0ABS0S9L9</accession>
<protein>
    <submittedName>
        <fullName evidence="5">Lytic transglycosylase domain-containing protein</fullName>
    </submittedName>
</protein>
<dbReference type="SUPFAM" id="SSF53955">
    <property type="entry name" value="Lysozyme-like"/>
    <property type="match status" value="1"/>
</dbReference>
<dbReference type="InterPro" id="IPR008258">
    <property type="entry name" value="Transglycosylase_SLT_dom_1"/>
</dbReference>
<evidence type="ECO:0000259" key="4">
    <source>
        <dbReference type="Pfam" id="PF01464"/>
    </source>
</evidence>
<dbReference type="PANTHER" id="PTHR37423:SF2">
    <property type="entry name" value="MEMBRANE-BOUND LYTIC MUREIN TRANSGLYCOSYLASE C"/>
    <property type="match status" value="1"/>
</dbReference>